<name>L9ZMX8_9EURY</name>
<organism evidence="1 2">
    <name type="scientific">Natrialba taiwanensis DSM 12281</name>
    <dbReference type="NCBI Taxonomy" id="1230458"/>
    <lineage>
        <taxon>Archaea</taxon>
        <taxon>Methanobacteriati</taxon>
        <taxon>Methanobacteriota</taxon>
        <taxon>Stenosarchaea group</taxon>
        <taxon>Halobacteria</taxon>
        <taxon>Halobacteriales</taxon>
        <taxon>Natrialbaceae</taxon>
        <taxon>Natrialba</taxon>
    </lineage>
</organism>
<dbReference type="PATRIC" id="fig|1230458.4.peg.3658"/>
<reference evidence="1 2" key="1">
    <citation type="journal article" date="2014" name="PLoS Genet.">
        <title>Phylogenetically driven sequencing of extremely halophilic archaea reveals strategies for static and dynamic osmo-response.</title>
        <authorList>
            <person name="Becker E.A."/>
            <person name="Seitzer P.M."/>
            <person name="Tritt A."/>
            <person name="Larsen D."/>
            <person name="Krusor M."/>
            <person name="Yao A.I."/>
            <person name="Wu D."/>
            <person name="Madern D."/>
            <person name="Eisen J.A."/>
            <person name="Darling A.E."/>
            <person name="Facciotti M.T."/>
        </authorList>
    </citation>
    <scope>NUCLEOTIDE SEQUENCE [LARGE SCALE GENOMIC DNA]</scope>
    <source>
        <strain evidence="1 2">DSM 12281</strain>
    </source>
</reference>
<gene>
    <name evidence="1" type="ORF">C484_18082</name>
</gene>
<sequence length="68" mass="7383">MSGANGYVPTPEPVADLAASTAFAAEREHGDQADVLCIDVEADAKAAWERRREDELEYQSGLRAFVQS</sequence>
<dbReference type="AlphaFoldDB" id="L9ZMX8"/>
<evidence type="ECO:0000313" key="1">
    <source>
        <dbReference type="EMBL" id="ELY86488.1"/>
    </source>
</evidence>
<comment type="caution">
    <text evidence="1">The sequence shown here is derived from an EMBL/GenBank/DDBJ whole genome shotgun (WGS) entry which is preliminary data.</text>
</comment>
<proteinExistence type="predicted"/>
<accession>L9ZMX8</accession>
<dbReference type="Proteomes" id="UP000011648">
    <property type="component" value="Unassembled WGS sequence"/>
</dbReference>
<dbReference type="RefSeq" id="WP_006827238.1">
    <property type="nucleotide sequence ID" value="NZ_AOIL01000057.1"/>
</dbReference>
<dbReference type="OrthoDB" id="57572at1644060"/>
<evidence type="ECO:0000313" key="2">
    <source>
        <dbReference type="Proteomes" id="UP000011648"/>
    </source>
</evidence>
<dbReference type="EMBL" id="AOIL01000057">
    <property type="protein sequence ID" value="ELY86488.1"/>
    <property type="molecule type" value="Genomic_DNA"/>
</dbReference>
<protein>
    <submittedName>
        <fullName evidence="1">Uncharacterized protein</fullName>
    </submittedName>
</protein>
<keyword evidence="2" id="KW-1185">Reference proteome</keyword>